<comment type="caution">
    <text evidence="1">The sequence shown here is derived from an EMBL/GenBank/DDBJ whole genome shotgun (WGS) entry which is preliminary data.</text>
</comment>
<reference evidence="1 2" key="1">
    <citation type="submission" date="2024-01" db="EMBL/GenBank/DDBJ databases">
        <authorList>
            <person name="Allen C."/>
            <person name="Tagirdzhanova G."/>
        </authorList>
    </citation>
    <scope>NUCLEOTIDE SEQUENCE [LARGE SCALE GENOMIC DNA]</scope>
</reference>
<keyword evidence="2" id="KW-1185">Reference proteome</keyword>
<proteinExistence type="predicted"/>
<evidence type="ECO:0000313" key="2">
    <source>
        <dbReference type="Proteomes" id="UP001642406"/>
    </source>
</evidence>
<evidence type="ECO:0000313" key="1">
    <source>
        <dbReference type="EMBL" id="CAK7213042.1"/>
    </source>
</evidence>
<sequence length="237" mass="27757">MTAFSIELCAAEAMAEAIFESSIERSLPTENFPLLRDADGDAVSICSASPIFKGRSRSYTFIHEYKEIPDDSETSTEADWREEHKNPNSIPLHPWYKLCLFKSKSRPETEQEKNSNSKSHGKIRRLMFKTKGLRRVVILIDDAAKFYRKHKLALRMSYDKFMNRLKKVMLPLVKLAHCLYELDQRQLRSMRERPQLHHFSFYDEDVPLIAEVEPMLSIRGNERFGSETGRYERLLLH</sequence>
<gene>
    <name evidence="1" type="ORF">SBRCBS47491_001668</name>
</gene>
<organism evidence="1 2">
    <name type="scientific">Sporothrix bragantina</name>
    <dbReference type="NCBI Taxonomy" id="671064"/>
    <lineage>
        <taxon>Eukaryota</taxon>
        <taxon>Fungi</taxon>
        <taxon>Dikarya</taxon>
        <taxon>Ascomycota</taxon>
        <taxon>Pezizomycotina</taxon>
        <taxon>Sordariomycetes</taxon>
        <taxon>Sordariomycetidae</taxon>
        <taxon>Ophiostomatales</taxon>
        <taxon>Ophiostomataceae</taxon>
        <taxon>Sporothrix</taxon>
    </lineage>
</organism>
<dbReference type="EMBL" id="CAWUHC010000009">
    <property type="protein sequence ID" value="CAK7213042.1"/>
    <property type="molecule type" value="Genomic_DNA"/>
</dbReference>
<name>A0ABP0B0H0_9PEZI</name>
<dbReference type="Proteomes" id="UP001642406">
    <property type="component" value="Unassembled WGS sequence"/>
</dbReference>
<protein>
    <submittedName>
        <fullName evidence="1">Uncharacterized protein</fullName>
    </submittedName>
</protein>
<accession>A0ABP0B0H0</accession>